<feature type="transmembrane region" description="Helical" evidence="8">
    <location>
        <begin position="295"/>
        <end position="314"/>
    </location>
</feature>
<protein>
    <recommendedName>
        <fullName evidence="11">Major Facilitator Superfamily (MFS)</fullName>
    </recommendedName>
</protein>
<feature type="transmembrane region" description="Helical" evidence="8">
    <location>
        <begin position="166"/>
        <end position="188"/>
    </location>
</feature>
<dbReference type="PANTHER" id="PTHR20772">
    <property type="entry name" value="PROTEIN FMP42"/>
    <property type="match status" value="1"/>
</dbReference>
<accession>A0A1V9ZCD1</accession>
<evidence type="ECO:0000256" key="8">
    <source>
        <dbReference type="SAM" id="Phobius"/>
    </source>
</evidence>
<name>A0A1V9ZCD1_9STRA</name>
<proteinExistence type="inferred from homology"/>
<evidence type="ECO:0000256" key="2">
    <source>
        <dbReference type="ARBA" id="ARBA00006595"/>
    </source>
</evidence>
<evidence type="ECO:0000256" key="5">
    <source>
        <dbReference type="ARBA" id="ARBA00022970"/>
    </source>
</evidence>
<feature type="transmembrane region" description="Helical" evidence="8">
    <location>
        <begin position="200"/>
        <end position="219"/>
    </location>
</feature>
<dbReference type="InterPro" id="IPR052599">
    <property type="entry name" value="SLC43A_AATransporter"/>
</dbReference>
<feature type="transmembrane region" description="Helical" evidence="8">
    <location>
        <begin position="20"/>
        <end position="49"/>
    </location>
</feature>
<feature type="transmembrane region" description="Helical" evidence="8">
    <location>
        <begin position="257"/>
        <end position="275"/>
    </location>
</feature>
<dbReference type="Proteomes" id="UP000243217">
    <property type="component" value="Unassembled WGS sequence"/>
</dbReference>
<dbReference type="Gene3D" id="1.20.1250.20">
    <property type="entry name" value="MFS general substrate transporter like domains"/>
    <property type="match status" value="1"/>
</dbReference>
<sequence length="437" mass="48429">MADDSINYELVQEPKKDRLLHILLIGTSLAANLLFGGFIFGWAAVLLLLQEERQYSELCSATDELNAVTHTCVAQDNRLNVIFGVAQVVYTVSSFPVGVLLDKVDSCTMTVLAGILNTLGLFLMAYSESTGFNAFVIGYTCLALGGIMTLLIGFQSGFVVVKWQTAILTCVNCIFDASAGIPSLLYLIHETSGFSRKEIIFFYAILSGALFLFWALLWYKYNTTKHNSQESIQESSTIQELDLRQAPLKSKLKTFEFAYLLFVTIAHRLHNAIYLGTVNQTLAYYDDTTHVYTKVFGWVLSAGFAYIPLIHVVTDRLGLAASFHATTIFCICYHIFTFIPSLPVQVASFITFVGFRAFLFVSNTAFAADVFGPTHMGTIVGITYCISGLVALVEIPAATYTNSSWTGWCVIYSLSLLLAVLVLPATEWYRRRLPTKV</sequence>
<evidence type="ECO:0000256" key="3">
    <source>
        <dbReference type="ARBA" id="ARBA00022448"/>
    </source>
</evidence>
<dbReference type="STRING" id="74557.A0A1V9ZCD1"/>
<feature type="transmembrane region" description="Helical" evidence="8">
    <location>
        <begin position="378"/>
        <end position="399"/>
    </location>
</feature>
<comment type="caution">
    <text evidence="9">The sequence shown here is derived from an EMBL/GenBank/DDBJ whole genome shotgun (WGS) entry which is preliminary data.</text>
</comment>
<keyword evidence="5" id="KW-0029">Amino-acid transport</keyword>
<dbReference type="GO" id="GO:0016020">
    <property type="term" value="C:membrane"/>
    <property type="evidence" value="ECO:0007669"/>
    <property type="project" value="UniProtKB-SubCell"/>
</dbReference>
<keyword evidence="7 8" id="KW-0472">Membrane</keyword>
<keyword evidence="3" id="KW-0813">Transport</keyword>
<comment type="subcellular location">
    <subcellularLocation>
        <location evidence="1">Membrane</location>
        <topology evidence="1">Multi-pass membrane protein</topology>
    </subcellularLocation>
</comment>
<keyword evidence="6 8" id="KW-1133">Transmembrane helix</keyword>
<gene>
    <name evidence="9" type="ORF">THRCLA_07677</name>
</gene>
<organism evidence="9 10">
    <name type="scientific">Thraustotheca clavata</name>
    <dbReference type="NCBI Taxonomy" id="74557"/>
    <lineage>
        <taxon>Eukaryota</taxon>
        <taxon>Sar</taxon>
        <taxon>Stramenopiles</taxon>
        <taxon>Oomycota</taxon>
        <taxon>Saprolegniomycetes</taxon>
        <taxon>Saprolegniales</taxon>
        <taxon>Achlyaceae</taxon>
        <taxon>Thraustotheca</taxon>
    </lineage>
</organism>
<reference evidence="9 10" key="1">
    <citation type="journal article" date="2014" name="Genome Biol. Evol.">
        <title>The secreted proteins of Achlya hypogyna and Thraustotheca clavata identify the ancestral oomycete secretome and reveal gene acquisitions by horizontal gene transfer.</title>
        <authorList>
            <person name="Misner I."/>
            <person name="Blouin N."/>
            <person name="Leonard G."/>
            <person name="Richards T.A."/>
            <person name="Lane C.E."/>
        </authorList>
    </citation>
    <scope>NUCLEOTIDE SEQUENCE [LARGE SCALE GENOMIC DNA]</scope>
    <source>
        <strain evidence="9 10">ATCC 34112</strain>
    </source>
</reference>
<dbReference type="CDD" id="cd06174">
    <property type="entry name" value="MFS"/>
    <property type="match status" value="1"/>
</dbReference>
<dbReference type="InterPro" id="IPR036259">
    <property type="entry name" value="MFS_trans_sf"/>
</dbReference>
<dbReference type="SUPFAM" id="SSF103473">
    <property type="entry name" value="MFS general substrate transporter"/>
    <property type="match status" value="1"/>
</dbReference>
<keyword evidence="4 8" id="KW-0812">Transmembrane</keyword>
<evidence type="ECO:0000313" key="9">
    <source>
        <dbReference type="EMBL" id="OQR95666.1"/>
    </source>
</evidence>
<dbReference type="GO" id="GO:0006865">
    <property type="term" value="P:amino acid transport"/>
    <property type="evidence" value="ECO:0007669"/>
    <property type="project" value="UniProtKB-KW"/>
</dbReference>
<feature type="transmembrane region" description="Helical" evidence="8">
    <location>
        <begin position="346"/>
        <end position="366"/>
    </location>
</feature>
<comment type="similarity">
    <text evidence="2">Belongs to the SLC43A transporter (TC 2.A.1.44) family.</text>
</comment>
<evidence type="ECO:0000256" key="1">
    <source>
        <dbReference type="ARBA" id="ARBA00004141"/>
    </source>
</evidence>
<dbReference type="OrthoDB" id="72875at2759"/>
<feature type="transmembrane region" description="Helical" evidence="8">
    <location>
        <begin position="321"/>
        <end position="340"/>
    </location>
</feature>
<evidence type="ECO:0000256" key="6">
    <source>
        <dbReference type="ARBA" id="ARBA00022989"/>
    </source>
</evidence>
<keyword evidence="10" id="KW-1185">Reference proteome</keyword>
<evidence type="ECO:0000256" key="4">
    <source>
        <dbReference type="ARBA" id="ARBA00022692"/>
    </source>
</evidence>
<dbReference type="PANTHER" id="PTHR20772:SF2">
    <property type="entry name" value="PROTEIN FMP42"/>
    <property type="match status" value="1"/>
</dbReference>
<dbReference type="AlphaFoldDB" id="A0A1V9ZCD1"/>
<evidence type="ECO:0000313" key="10">
    <source>
        <dbReference type="Proteomes" id="UP000243217"/>
    </source>
</evidence>
<feature type="transmembrane region" description="Helical" evidence="8">
    <location>
        <begin position="107"/>
        <end position="126"/>
    </location>
</feature>
<evidence type="ECO:0008006" key="11">
    <source>
        <dbReference type="Google" id="ProtNLM"/>
    </source>
</evidence>
<evidence type="ECO:0000256" key="7">
    <source>
        <dbReference type="ARBA" id="ARBA00023136"/>
    </source>
</evidence>
<feature type="transmembrane region" description="Helical" evidence="8">
    <location>
        <begin position="405"/>
        <end position="426"/>
    </location>
</feature>
<dbReference type="EMBL" id="JNBS01002063">
    <property type="protein sequence ID" value="OQR95666.1"/>
    <property type="molecule type" value="Genomic_DNA"/>
</dbReference>
<feature type="transmembrane region" description="Helical" evidence="8">
    <location>
        <begin position="132"/>
        <end position="154"/>
    </location>
</feature>